<proteinExistence type="inferred from homology"/>
<protein>
    <submittedName>
        <fullName evidence="3">UDP-N-acetylglucosamine 2-epimerase</fullName>
        <ecNumber evidence="3">5.1.3.14</ecNumber>
    </submittedName>
</protein>
<dbReference type="eggNOG" id="COG0381">
    <property type="taxonomic scope" value="Bacteria"/>
</dbReference>
<dbReference type="Proteomes" id="UP000002366">
    <property type="component" value="Chromosome"/>
</dbReference>
<dbReference type="InterPro" id="IPR029767">
    <property type="entry name" value="WecB-like"/>
</dbReference>
<comment type="similarity">
    <text evidence="1">Belongs to the UDP-N-acetylglucosamine 2-epimerase family.</text>
</comment>
<dbReference type="OrthoDB" id="9803238at2"/>
<dbReference type="PANTHER" id="PTHR43174:SF1">
    <property type="entry name" value="UDP-N-ACETYLGLUCOSAMINE 2-EPIMERASE"/>
    <property type="match status" value="1"/>
</dbReference>
<evidence type="ECO:0000259" key="2">
    <source>
        <dbReference type="Pfam" id="PF02350"/>
    </source>
</evidence>
<keyword evidence="4" id="KW-1185">Reference proteome</keyword>
<dbReference type="PANTHER" id="PTHR43174">
    <property type="entry name" value="UDP-N-ACETYLGLUCOSAMINE 2-EPIMERASE"/>
    <property type="match status" value="1"/>
</dbReference>
<dbReference type="EC" id="5.1.3.14" evidence="3"/>
<dbReference type="EMBL" id="CP001997">
    <property type="protein sequence ID" value="ADE57835.1"/>
    <property type="molecule type" value="Genomic_DNA"/>
</dbReference>
<dbReference type="KEGG" id="aco:Amico_1720"/>
<keyword evidence="1 3" id="KW-0413">Isomerase</keyword>
<dbReference type="HOGENOM" id="CLU_041674_0_1_0"/>
<dbReference type="Gene3D" id="3.40.50.2000">
    <property type="entry name" value="Glycogen Phosphorylase B"/>
    <property type="match status" value="2"/>
</dbReference>
<dbReference type="Pfam" id="PF02350">
    <property type="entry name" value="Epimerase_2"/>
    <property type="match status" value="1"/>
</dbReference>
<reference evidence="3 4" key="1">
    <citation type="journal article" date="2010" name="Stand. Genomic Sci.">
        <title>Complete genome sequence of Aminobacterium colombiense type strain (ALA-1).</title>
        <authorList>
            <person name="Chertkov O."/>
            <person name="Sikorski J."/>
            <person name="Brambilla E."/>
            <person name="Lapidus A."/>
            <person name="Copeland A."/>
            <person name="Glavina Del Rio T."/>
            <person name="Nolan M."/>
            <person name="Lucas S."/>
            <person name="Tice H."/>
            <person name="Cheng J.F."/>
            <person name="Han C."/>
            <person name="Detter J.C."/>
            <person name="Bruce D."/>
            <person name="Tapia R."/>
            <person name="Goodwin L."/>
            <person name="Pitluck S."/>
            <person name="Liolios K."/>
            <person name="Ivanova N."/>
            <person name="Mavromatis K."/>
            <person name="Ovchinnikova G."/>
            <person name="Pati A."/>
            <person name="Chen A."/>
            <person name="Palaniappan K."/>
            <person name="Land M."/>
            <person name="Hauser L."/>
            <person name="Chang Y.J."/>
            <person name="Jeffries C.D."/>
            <person name="Spring S."/>
            <person name="Rohde M."/>
            <person name="Goker M."/>
            <person name="Bristow J."/>
            <person name="Eisen J.A."/>
            <person name="Markowitz V."/>
            <person name="Hugenholtz P."/>
            <person name="Kyrpides N.C."/>
            <person name="Klenk H.P."/>
        </authorList>
    </citation>
    <scope>NUCLEOTIDE SEQUENCE [LARGE SCALE GENOMIC DNA]</scope>
    <source>
        <strain evidence="4">DSM 12261 / ALA-1</strain>
    </source>
</reference>
<organism evidence="3 4">
    <name type="scientific">Aminobacterium colombiense (strain DSM 12261 / ALA-1)</name>
    <dbReference type="NCBI Taxonomy" id="572547"/>
    <lineage>
        <taxon>Bacteria</taxon>
        <taxon>Thermotogati</taxon>
        <taxon>Synergistota</taxon>
        <taxon>Synergistia</taxon>
        <taxon>Synergistales</taxon>
        <taxon>Aminobacteriaceae</taxon>
        <taxon>Aminobacterium</taxon>
    </lineage>
</organism>
<name>D5EH03_AMICL</name>
<gene>
    <name evidence="3" type="ordered locus">Amico_1720</name>
</gene>
<dbReference type="AlphaFoldDB" id="D5EH03"/>
<sequence length="363" mass="40828">MENTIISLVGARPQFIKEAVIASEVHKTNAWNHILVHSGQHYDVNMSDLFFEELQIPTPKYFLEVGSSSHGKQTAAVLEKFEDILLQEKPDLVLVYGDTNTTVAGALAAAKLNIPVAHIEAGMRQYPKNMPEEVNRVVTDHLSSLLFCCSELSYQNLQRENITSGVYIAGDVMYDLFLRMKPRFLKDKMLQNLTLHEGEYILVTLHRDFNVDNKESLLPILEGLNDYAKMTGLSIVFPMHPRTRKRIEEFDLATYLDSMNIVEPVGYLELMGLLEGCSNVVTDSGGLQKEAYYAKKQAAVIMPDTGWKEIIESGWNQLVPGNAAKELLPRILENKFIAYPVNLYGDGNAAKAIVKNIMTYLNK</sequence>
<evidence type="ECO:0000256" key="1">
    <source>
        <dbReference type="RuleBase" id="RU003513"/>
    </source>
</evidence>
<accession>D5EH03</accession>
<dbReference type="GO" id="GO:0008761">
    <property type="term" value="F:UDP-N-acetylglucosamine 2-epimerase activity"/>
    <property type="evidence" value="ECO:0007669"/>
    <property type="project" value="UniProtKB-EC"/>
</dbReference>
<dbReference type="SUPFAM" id="SSF53756">
    <property type="entry name" value="UDP-Glycosyltransferase/glycogen phosphorylase"/>
    <property type="match status" value="1"/>
</dbReference>
<dbReference type="CDD" id="cd03786">
    <property type="entry name" value="GTB_UDP-GlcNAc_2-Epimerase"/>
    <property type="match status" value="1"/>
</dbReference>
<dbReference type="STRING" id="572547.Amico_1720"/>
<evidence type="ECO:0000313" key="4">
    <source>
        <dbReference type="Proteomes" id="UP000002366"/>
    </source>
</evidence>
<evidence type="ECO:0000313" key="3">
    <source>
        <dbReference type="EMBL" id="ADE57835.1"/>
    </source>
</evidence>
<dbReference type="NCBIfam" id="TIGR00236">
    <property type="entry name" value="wecB"/>
    <property type="match status" value="1"/>
</dbReference>
<dbReference type="InterPro" id="IPR003331">
    <property type="entry name" value="UDP_GlcNAc_Epimerase_2_dom"/>
</dbReference>
<feature type="domain" description="UDP-N-acetylglucosamine 2-epimerase" evidence="2">
    <location>
        <begin position="24"/>
        <end position="357"/>
    </location>
</feature>